<dbReference type="PROSITE" id="PS50158">
    <property type="entry name" value="ZF_CCHC"/>
    <property type="match status" value="1"/>
</dbReference>
<feature type="domain" description="CCHC-type" evidence="3">
    <location>
        <begin position="386"/>
        <end position="399"/>
    </location>
</feature>
<feature type="non-terminal residue" evidence="4">
    <location>
        <position position="1"/>
    </location>
</feature>
<sequence length="412" mass="46840">MKLTTFGGARDEDVLHWPQDTECIFDQVQLQSSNKYLAIQSYLGDAPLKWFRFNKSNIPDWSSFKIAIVQAYQPSLNSTLFKVKQQPAVNHHNFSSAIDPNGSNSNERFPPSPEIETSTTPEPVINDDQHLTVVVVPELSSPHQLVNQNLIDNPIVDNITHALSSTTTSISSPSLFTAVVDITFVHEDELEKVQSDEISSSSFNVVYMLDSEPISIIKSVQNDDQVNNSHVNVSAHVFPDFICSNVLARCFDYWYINRSGDLICYTKHTELFVYLCETQNYPTELENILITPSRPKHLPPQHSIVLKTVPNYITKEEIEVETKKSFKSIFNLEEMKGSFTDKSRHIRLELKSIDEYNTLLNNKGITINGHLINVFEFLSPPRILICSKCNDPGHIKRNCNFPYEACRRCGQD</sequence>
<evidence type="ECO:0000259" key="3">
    <source>
        <dbReference type="PROSITE" id="PS50158"/>
    </source>
</evidence>
<keyword evidence="1" id="KW-0863">Zinc-finger</keyword>
<evidence type="ECO:0000313" key="4">
    <source>
        <dbReference type="EMBL" id="CAF1597516.1"/>
    </source>
</evidence>
<feature type="compositionally biased region" description="Polar residues" evidence="2">
    <location>
        <begin position="92"/>
        <end position="107"/>
    </location>
</feature>
<comment type="caution">
    <text evidence="4">The sequence shown here is derived from an EMBL/GenBank/DDBJ whole genome shotgun (WGS) entry which is preliminary data.</text>
</comment>
<evidence type="ECO:0000313" key="5">
    <source>
        <dbReference type="Proteomes" id="UP000663855"/>
    </source>
</evidence>
<accession>A0A816AH04</accession>
<keyword evidence="1" id="KW-0479">Metal-binding</keyword>
<evidence type="ECO:0000256" key="1">
    <source>
        <dbReference type="PROSITE-ProRule" id="PRU00047"/>
    </source>
</evidence>
<proteinExistence type="predicted"/>
<organism evidence="4 5">
    <name type="scientific">Rotaria magnacalcarata</name>
    <dbReference type="NCBI Taxonomy" id="392030"/>
    <lineage>
        <taxon>Eukaryota</taxon>
        <taxon>Metazoa</taxon>
        <taxon>Spiralia</taxon>
        <taxon>Gnathifera</taxon>
        <taxon>Rotifera</taxon>
        <taxon>Eurotatoria</taxon>
        <taxon>Bdelloidea</taxon>
        <taxon>Philodinida</taxon>
        <taxon>Philodinidae</taxon>
        <taxon>Rotaria</taxon>
    </lineage>
</organism>
<dbReference type="InterPro" id="IPR001878">
    <property type="entry name" value="Znf_CCHC"/>
</dbReference>
<dbReference type="EMBL" id="CAJNOV010016927">
    <property type="protein sequence ID" value="CAF1597516.1"/>
    <property type="molecule type" value="Genomic_DNA"/>
</dbReference>
<reference evidence="4" key="1">
    <citation type="submission" date="2021-02" db="EMBL/GenBank/DDBJ databases">
        <authorList>
            <person name="Nowell W R."/>
        </authorList>
    </citation>
    <scope>NUCLEOTIDE SEQUENCE</scope>
</reference>
<dbReference type="GO" id="GO:0008270">
    <property type="term" value="F:zinc ion binding"/>
    <property type="evidence" value="ECO:0007669"/>
    <property type="project" value="UniProtKB-KW"/>
</dbReference>
<dbReference type="GO" id="GO:0003676">
    <property type="term" value="F:nucleic acid binding"/>
    <property type="evidence" value="ECO:0007669"/>
    <property type="project" value="InterPro"/>
</dbReference>
<protein>
    <recommendedName>
        <fullName evidence="3">CCHC-type domain-containing protein</fullName>
    </recommendedName>
</protein>
<keyword evidence="1" id="KW-0862">Zinc</keyword>
<dbReference type="SUPFAM" id="SSF57756">
    <property type="entry name" value="Retrovirus zinc finger-like domains"/>
    <property type="match status" value="1"/>
</dbReference>
<feature type="compositionally biased region" description="Low complexity" evidence="2">
    <location>
        <begin position="114"/>
        <end position="123"/>
    </location>
</feature>
<gene>
    <name evidence="4" type="ORF">CJN711_LOCUS34755</name>
</gene>
<dbReference type="InterPro" id="IPR036875">
    <property type="entry name" value="Znf_CCHC_sf"/>
</dbReference>
<evidence type="ECO:0000256" key="2">
    <source>
        <dbReference type="SAM" id="MobiDB-lite"/>
    </source>
</evidence>
<dbReference type="Proteomes" id="UP000663855">
    <property type="component" value="Unassembled WGS sequence"/>
</dbReference>
<dbReference type="AlphaFoldDB" id="A0A816AH04"/>
<feature type="region of interest" description="Disordered" evidence="2">
    <location>
        <begin position="92"/>
        <end position="123"/>
    </location>
</feature>
<name>A0A816AH04_9BILA</name>